<dbReference type="InterPro" id="IPR013424">
    <property type="entry name" value="Ice-binding_C"/>
</dbReference>
<feature type="domain" description="Ice-binding protein C-terminal" evidence="1">
    <location>
        <begin position="145"/>
        <end position="170"/>
    </location>
</feature>
<proteinExistence type="predicted"/>
<accession>A0A6N9HPA3</accession>
<evidence type="ECO:0000259" key="1">
    <source>
        <dbReference type="Pfam" id="PF07589"/>
    </source>
</evidence>
<sequence length="171" mass="17629">MYLVSVDTKQYGVGASGFLDFVFNGQGSGPAVTATMSNLQGFDMDPENFDTMNDASAIAGGFQLLNSAGFNDVYYQATFGGVFSFMLSFAGDASAVDLSTFSIFALDAMEAQIGGALLELTYQLLPGGEAGAVADVQAANVAVSQVPEPGALALAGLGLLMLGVARRQRRA</sequence>
<name>A0A6N9HPA3_9BURK</name>
<comment type="caution">
    <text evidence="2">The sequence shown here is derived from an EMBL/GenBank/DDBJ whole genome shotgun (WGS) entry which is preliminary data.</text>
</comment>
<dbReference type="AlphaFoldDB" id="A0A6N9HPA3"/>
<gene>
    <name evidence="2" type="ORF">GTP41_23380</name>
</gene>
<evidence type="ECO:0000313" key="3">
    <source>
        <dbReference type="Proteomes" id="UP000448575"/>
    </source>
</evidence>
<dbReference type="EMBL" id="WWCJ01000024">
    <property type="protein sequence ID" value="MYN05043.1"/>
    <property type="molecule type" value="Genomic_DNA"/>
</dbReference>
<keyword evidence="3" id="KW-1185">Reference proteome</keyword>
<dbReference type="Proteomes" id="UP000448575">
    <property type="component" value="Unassembled WGS sequence"/>
</dbReference>
<protein>
    <submittedName>
        <fullName evidence="2">PEP-CTERM sorting domain-containing protein</fullName>
    </submittedName>
</protein>
<evidence type="ECO:0000313" key="2">
    <source>
        <dbReference type="EMBL" id="MYN05043.1"/>
    </source>
</evidence>
<organism evidence="2 3">
    <name type="scientific">Pseudoduganella guangdongensis</name>
    <dbReference type="NCBI Taxonomy" id="2692179"/>
    <lineage>
        <taxon>Bacteria</taxon>
        <taxon>Pseudomonadati</taxon>
        <taxon>Pseudomonadota</taxon>
        <taxon>Betaproteobacteria</taxon>
        <taxon>Burkholderiales</taxon>
        <taxon>Oxalobacteraceae</taxon>
        <taxon>Telluria group</taxon>
        <taxon>Pseudoduganella</taxon>
    </lineage>
</organism>
<reference evidence="2 3" key="1">
    <citation type="submission" date="2019-12" db="EMBL/GenBank/DDBJ databases">
        <title>Novel species isolated from a subtropical stream in China.</title>
        <authorList>
            <person name="Lu H."/>
        </authorList>
    </citation>
    <scope>NUCLEOTIDE SEQUENCE [LARGE SCALE GENOMIC DNA]</scope>
    <source>
        <strain evidence="2 3">DS3</strain>
    </source>
</reference>
<dbReference type="NCBIfam" id="NF038129">
    <property type="entry name" value="PEP_NF038129"/>
    <property type="match status" value="1"/>
</dbReference>
<dbReference type="NCBIfam" id="TIGR02595">
    <property type="entry name" value="PEP_CTERM"/>
    <property type="match status" value="1"/>
</dbReference>
<dbReference type="Pfam" id="PF07589">
    <property type="entry name" value="PEP-CTERM"/>
    <property type="match status" value="1"/>
</dbReference>